<evidence type="ECO:0000313" key="4">
    <source>
        <dbReference type="EMBL" id="AYJ85155.1"/>
    </source>
</evidence>
<dbReference type="EMBL" id="CP032828">
    <property type="protein sequence ID" value="AYJ85155.1"/>
    <property type="molecule type" value="Genomic_DNA"/>
</dbReference>
<proteinExistence type="predicted"/>
<feature type="domain" description="Lipoyl-binding" evidence="3">
    <location>
        <begin position="1"/>
        <end position="76"/>
    </location>
</feature>
<dbReference type="InterPro" id="IPR000089">
    <property type="entry name" value="Biotin_lipoyl"/>
</dbReference>
<gene>
    <name evidence="4" type="ORF">D3Y57_03755</name>
</gene>
<dbReference type="PROSITE" id="PS00189">
    <property type="entry name" value="LIPOYL"/>
    <property type="match status" value="1"/>
</dbReference>
<dbReference type="KEGG" id="spha:D3Y57_03755"/>
<dbReference type="CDD" id="cd06849">
    <property type="entry name" value="lipoyl_domain"/>
    <property type="match status" value="1"/>
</dbReference>
<dbReference type="Gene3D" id="2.40.50.100">
    <property type="match status" value="1"/>
</dbReference>
<evidence type="ECO:0000259" key="3">
    <source>
        <dbReference type="PROSITE" id="PS50968"/>
    </source>
</evidence>
<dbReference type="PROSITE" id="PS50968">
    <property type="entry name" value="BIOTINYL_LIPOYL"/>
    <property type="match status" value="1"/>
</dbReference>
<evidence type="ECO:0000256" key="2">
    <source>
        <dbReference type="ARBA" id="ARBA00022823"/>
    </source>
</evidence>
<keyword evidence="4" id="KW-0614">Plasmid</keyword>
<geneLocation type="plasmid" evidence="4">
    <name>unnamed1</name>
</geneLocation>
<dbReference type="Proteomes" id="UP000276254">
    <property type="component" value="Plasmid unnamed1"/>
</dbReference>
<reference evidence="4 5" key="1">
    <citation type="submission" date="2018-09" db="EMBL/GenBank/DDBJ databases">
        <title>Sphingomonas peninsula sp. nov., isolated from fildes peninsula, Antarctic soil.</title>
        <authorList>
            <person name="Yingchao G."/>
        </authorList>
    </citation>
    <scope>NUCLEOTIDE SEQUENCE [LARGE SCALE GENOMIC DNA]</scope>
    <source>
        <strain evidence="4 5">YZ-8</strain>
        <plasmid evidence="4 5">unnamed1</plasmid>
    </source>
</reference>
<name>A0A494TJ41_SPHPE</name>
<organism evidence="4 5">
    <name type="scientific">Sphingomonas paeninsulae</name>
    <dbReference type="NCBI Taxonomy" id="2319844"/>
    <lineage>
        <taxon>Bacteria</taxon>
        <taxon>Pseudomonadati</taxon>
        <taxon>Pseudomonadota</taxon>
        <taxon>Alphaproteobacteria</taxon>
        <taxon>Sphingomonadales</taxon>
        <taxon>Sphingomonadaceae</taxon>
        <taxon>Sphingomonas</taxon>
    </lineage>
</organism>
<sequence length="77" mass="8148">MTDLTIPNDLWDDDSEGSIASWFFSDGDDVSKGDLVAEIMNEKVTNELLAPASGVLKILVAAEQPVSKGQVIAQIAG</sequence>
<dbReference type="InterPro" id="IPR003016">
    <property type="entry name" value="2-oxoA_DH_lipoyl-BS"/>
</dbReference>
<dbReference type="OrthoDB" id="7363068at2"/>
<dbReference type="Pfam" id="PF00364">
    <property type="entry name" value="Biotin_lipoyl"/>
    <property type="match status" value="1"/>
</dbReference>
<evidence type="ECO:0000256" key="1">
    <source>
        <dbReference type="ARBA" id="ARBA00001938"/>
    </source>
</evidence>
<accession>A0A494TJ41</accession>
<dbReference type="AlphaFoldDB" id="A0A494TJ41"/>
<dbReference type="SUPFAM" id="SSF51230">
    <property type="entry name" value="Single hybrid motif"/>
    <property type="match status" value="1"/>
</dbReference>
<keyword evidence="2" id="KW-0450">Lipoyl</keyword>
<dbReference type="InterPro" id="IPR011053">
    <property type="entry name" value="Single_hybrid_motif"/>
</dbReference>
<keyword evidence="5" id="KW-1185">Reference proteome</keyword>
<dbReference type="RefSeq" id="WP_121151466.1">
    <property type="nucleotide sequence ID" value="NZ_CP032828.1"/>
</dbReference>
<comment type="cofactor">
    <cofactor evidence="1">
        <name>(R)-lipoate</name>
        <dbReference type="ChEBI" id="CHEBI:83088"/>
    </cofactor>
</comment>
<evidence type="ECO:0000313" key="5">
    <source>
        <dbReference type="Proteomes" id="UP000276254"/>
    </source>
</evidence>
<protein>
    <submittedName>
        <fullName evidence="4">Biotin attachment protein</fullName>
    </submittedName>
</protein>